<dbReference type="AlphaFoldDB" id="A0ABD5BBD6"/>
<gene>
    <name evidence="5" type="ORF">QT385_20730</name>
</gene>
<name>A0ABD5BBD6_ELIMR</name>
<keyword evidence="3" id="KW-0238">DNA-binding</keyword>
<evidence type="ECO:0000256" key="1">
    <source>
        <dbReference type="ARBA" id="ARBA00010923"/>
    </source>
</evidence>
<dbReference type="GO" id="GO:0003677">
    <property type="term" value="F:DNA binding"/>
    <property type="evidence" value="ECO:0007669"/>
    <property type="project" value="UniProtKB-KW"/>
</dbReference>
<protein>
    <submittedName>
        <fullName evidence="5">Restriction endonuclease subunit S</fullName>
        <ecNumber evidence="5">3.1.21.-</ecNumber>
    </submittedName>
</protein>
<dbReference type="EMBL" id="JAUCQJ010000012">
    <property type="protein sequence ID" value="MDQ8751088.1"/>
    <property type="molecule type" value="Genomic_DNA"/>
</dbReference>
<dbReference type="SUPFAM" id="SSF116734">
    <property type="entry name" value="DNA methylase specificity domain"/>
    <property type="match status" value="1"/>
</dbReference>
<dbReference type="Gene3D" id="1.10.287.1120">
    <property type="entry name" value="Bipartite methylase S protein"/>
    <property type="match status" value="1"/>
</dbReference>
<dbReference type="GO" id="GO:0016787">
    <property type="term" value="F:hydrolase activity"/>
    <property type="evidence" value="ECO:0007669"/>
    <property type="project" value="UniProtKB-KW"/>
</dbReference>
<sequence>LSKKIFSAQLSFKNKNGYVFPRWDSKEVGEIFKITRGNVLAMNLLSNERNKEKPFPVYSSQTKNKGLAGYHSDFLFENAITWTTDGANAGDVNYRIGKFYCTNVCGVLLSKDGYANVCISELINSVSKRYVSYVGNPKLMNGIMAKIKIPFPSLEEQHKIADFLLSIDAKIEIETSILQQLERQKTYFLANLFI</sequence>
<evidence type="ECO:0000256" key="2">
    <source>
        <dbReference type="ARBA" id="ARBA00022747"/>
    </source>
</evidence>
<dbReference type="InterPro" id="IPR044946">
    <property type="entry name" value="Restrct_endonuc_typeI_TRD_sf"/>
</dbReference>
<reference evidence="5 6" key="1">
    <citation type="submission" date="2023-06" db="EMBL/GenBank/DDBJ databases">
        <title>Nosocomial Elizabethkingia miricola genome.</title>
        <authorList>
            <person name="Morgado S."/>
            <person name="Fonseca E."/>
            <person name="Freitas F."/>
            <person name="Vicente A.C."/>
        </authorList>
    </citation>
    <scope>NUCLEOTIDE SEQUENCE [LARGE SCALE GENOMIC DNA]</scope>
    <source>
        <strain evidence="5 6">EM15</strain>
    </source>
</reference>
<feature type="domain" description="Type I restriction modification DNA specificity" evidence="4">
    <location>
        <begin position="23"/>
        <end position="183"/>
    </location>
</feature>
<dbReference type="PANTHER" id="PTHR30408">
    <property type="entry name" value="TYPE-1 RESTRICTION ENZYME ECOKI SPECIFICITY PROTEIN"/>
    <property type="match status" value="1"/>
</dbReference>
<dbReference type="InterPro" id="IPR052021">
    <property type="entry name" value="Type-I_RS_S_subunit"/>
</dbReference>
<accession>A0ABD5BBD6</accession>
<keyword evidence="5" id="KW-0540">Nuclease</keyword>
<organism evidence="5 6">
    <name type="scientific">Elizabethkingia miricola</name>
    <name type="common">Chryseobacterium miricola</name>
    <dbReference type="NCBI Taxonomy" id="172045"/>
    <lineage>
        <taxon>Bacteria</taxon>
        <taxon>Pseudomonadati</taxon>
        <taxon>Bacteroidota</taxon>
        <taxon>Flavobacteriia</taxon>
        <taxon>Flavobacteriales</taxon>
        <taxon>Weeksellaceae</taxon>
        <taxon>Elizabethkingia</taxon>
    </lineage>
</organism>
<dbReference type="Pfam" id="PF01420">
    <property type="entry name" value="Methylase_S"/>
    <property type="match status" value="1"/>
</dbReference>
<dbReference type="RefSeq" id="WP_309047568.1">
    <property type="nucleotide sequence ID" value="NZ_JAUCQJ010000012.1"/>
</dbReference>
<dbReference type="GO" id="GO:0004519">
    <property type="term" value="F:endonuclease activity"/>
    <property type="evidence" value="ECO:0007669"/>
    <property type="project" value="UniProtKB-KW"/>
</dbReference>
<comment type="similarity">
    <text evidence="1">Belongs to the type-I restriction system S methylase family.</text>
</comment>
<dbReference type="PANTHER" id="PTHR30408:SF13">
    <property type="entry name" value="TYPE I RESTRICTION ENZYME HINDI SPECIFICITY SUBUNIT"/>
    <property type="match status" value="1"/>
</dbReference>
<dbReference type="Gene3D" id="3.90.220.20">
    <property type="entry name" value="DNA methylase specificity domains"/>
    <property type="match status" value="1"/>
</dbReference>
<comment type="caution">
    <text evidence="5">The sequence shown here is derived from an EMBL/GenBank/DDBJ whole genome shotgun (WGS) entry which is preliminary data.</text>
</comment>
<keyword evidence="5" id="KW-0255">Endonuclease</keyword>
<proteinExistence type="inferred from homology"/>
<evidence type="ECO:0000259" key="4">
    <source>
        <dbReference type="Pfam" id="PF01420"/>
    </source>
</evidence>
<evidence type="ECO:0000313" key="6">
    <source>
        <dbReference type="Proteomes" id="UP001239265"/>
    </source>
</evidence>
<dbReference type="InterPro" id="IPR000055">
    <property type="entry name" value="Restrct_endonuc_typeI_TRD"/>
</dbReference>
<feature type="non-terminal residue" evidence="5">
    <location>
        <position position="1"/>
    </location>
</feature>
<dbReference type="Proteomes" id="UP001239265">
    <property type="component" value="Unassembled WGS sequence"/>
</dbReference>
<dbReference type="EC" id="3.1.21.-" evidence="5"/>
<dbReference type="GO" id="GO:0009307">
    <property type="term" value="P:DNA restriction-modification system"/>
    <property type="evidence" value="ECO:0007669"/>
    <property type="project" value="UniProtKB-KW"/>
</dbReference>
<keyword evidence="5" id="KW-0378">Hydrolase</keyword>
<evidence type="ECO:0000256" key="3">
    <source>
        <dbReference type="ARBA" id="ARBA00023125"/>
    </source>
</evidence>
<dbReference type="CDD" id="cd17255">
    <property type="entry name" value="RMtype1_S_Fco49512ORF2615P-TRD2-CR2_like"/>
    <property type="match status" value="1"/>
</dbReference>
<keyword evidence="2" id="KW-0680">Restriction system</keyword>
<evidence type="ECO:0000313" key="5">
    <source>
        <dbReference type="EMBL" id="MDQ8751088.1"/>
    </source>
</evidence>